<gene>
    <name evidence="1" type="ORF">A8C56_03420</name>
</gene>
<evidence type="ECO:0000313" key="2">
    <source>
        <dbReference type="Proteomes" id="UP000077667"/>
    </source>
</evidence>
<protein>
    <submittedName>
        <fullName evidence="1">Uncharacterized protein</fullName>
    </submittedName>
</protein>
<dbReference type="AlphaFoldDB" id="A0A1A9I0F0"/>
<name>A0A1A9I0F0_9BACT</name>
<evidence type="ECO:0000313" key="1">
    <source>
        <dbReference type="EMBL" id="ANH80162.1"/>
    </source>
</evidence>
<organism evidence="1 2">
    <name type="scientific">Niabella ginsenosidivorans</name>
    <dbReference type="NCBI Taxonomy" id="1176587"/>
    <lineage>
        <taxon>Bacteria</taxon>
        <taxon>Pseudomonadati</taxon>
        <taxon>Bacteroidota</taxon>
        <taxon>Chitinophagia</taxon>
        <taxon>Chitinophagales</taxon>
        <taxon>Chitinophagaceae</taxon>
        <taxon>Niabella</taxon>
    </lineage>
</organism>
<proteinExistence type="predicted"/>
<dbReference type="Proteomes" id="UP000077667">
    <property type="component" value="Chromosome"/>
</dbReference>
<sequence>MRGKDGNSFFHKFIFCGSTIIENISIHTGTKTSPEVPLNIVNLLKQKKDRFAPAFAKDKTAYVNRYRIKQHWWKKRPGYLYRICSSV</sequence>
<accession>A0A1A9I0F0</accession>
<dbReference type="EMBL" id="CP015772">
    <property type="protein sequence ID" value="ANH80162.1"/>
    <property type="molecule type" value="Genomic_DNA"/>
</dbReference>
<keyword evidence="2" id="KW-1185">Reference proteome</keyword>
<reference evidence="1 2" key="1">
    <citation type="submission" date="2016-05" db="EMBL/GenBank/DDBJ databases">
        <title>Niabella ginsenosidivorans BS26 whole genome sequencing.</title>
        <authorList>
            <person name="Im W.T."/>
            <person name="Siddiqi M.Z."/>
        </authorList>
    </citation>
    <scope>NUCLEOTIDE SEQUENCE [LARGE SCALE GENOMIC DNA]</scope>
    <source>
        <strain evidence="1 2">BS26</strain>
    </source>
</reference>
<dbReference type="KEGG" id="nia:A8C56_03420"/>